<evidence type="ECO:0000313" key="6">
    <source>
        <dbReference type="Proteomes" id="UP000694844"/>
    </source>
</evidence>
<dbReference type="InterPro" id="IPR016186">
    <property type="entry name" value="C-type_lectin-like/link_sf"/>
</dbReference>
<dbReference type="KEGG" id="cvn:111102624"/>
<dbReference type="AlphaFoldDB" id="A0A8B8AI06"/>
<dbReference type="InterPro" id="IPR016187">
    <property type="entry name" value="CTDL_fold"/>
</dbReference>
<dbReference type="OrthoDB" id="441660at2759"/>
<dbReference type="Pfam" id="PF00059">
    <property type="entry name" value="Lectin_C"/>
    <property type="match status" value="1"/>
</dbReference>
<dbReference type="PROSITE" id="PS00615">
    <property type="entry name" value="C_TYPE_LECTIN_1"/>
    <property type="match status" value="1"/>
</dbReference>
<feature type="coiled-coil region" evidence="2">
    <location>
        <begin position="43"/>
        <end position="70"/>
    </location>
</feature>
<dbReference type="InterPro" id="IPR001304">
    <property type="entry name" value="C-type_lectin-like"/>
</dbReference>
<evidence type="ECO:0000256" key="3">
    <source>
        <dbReference type="SAM" id="SignalP"/>
    </source>
</evidence>
<evidence type="ECO:0000256" key="2">
    <source>
        <dbReference type="SAM" id="Coils"/>
    </source>
</evidence>
<keyword evidence="2" id="KW-0175">Coiled coil</keyword>
<dbReference type="InterPro" id="IPR018378">
    <property type="entry name" value="C-type_lectin_CS"/>
</dbReference>
<evidence type="ECO:0000259" key="4">
    <source>
        <dbReference type="PROSITE" id="PS50041"/>
    </source>
</evidence>
<dbReference type="GeneID" id="111102624"/>
<dbReference type="InterPro" id="IPR050111">
    <property type="entry name" value="C-type_lectin/snaclec_domain"/>
</dbReference>
<gene>
    <name evidence="7" type="primary">LOC111102624</name>
</gene>
<dbReference type="Pfam" id="PF00629">
    <property type="entry name" value="MAM"/>
    <property type="match status" value="1"/>
</dbReference>
<keyword evidence="1" id="KW-1015">Disulfide bond</keyword>
<protein>
    <submittedName>
        <fullName evidence="7">Uncharacterized protein LOC111102624</fullName>
    </submittedName>
</protein>
<dbReference type="GO" id="GO:0016020">
    <property type="term" value="C:membrane"/>
    <property type="evidence" value="ECO:0007669"/>
    <property type="project" value="InterPro"/>
</dbReference>
<accession>A0A8B8AI06</accession>
<dbReference type="PANTHER" id="PTHR22803">
    <property type="entry name" value="MANNOSE, PHOSPHOLIPASE, LECTIN RECEPTOR RELATED"/>
    <property type="match status" value="1"/>
</dbReference>
<evidence type="ECO:0000256" key="1">
    <source>
        <dbReference type="ARBA" id="ARBA00023157"/>
    </source>
</evidence>
<feature type="domain" description="C-type lectin" evidence="4">
    <location>
        <begin position="255"/>
        <end position="386"/>
    </location>
</feature>
<keyword evidence="3" id="KW-0732">Signal</keyword>
<feature type="chain" id="PRO_5034327556" evidence="3">
    <location>
        <begin position="24"/>
        <end position="405"/>
    </location>
</feature>
<dbReference type="RefSeq" id="XP_022291152.1">
    <property type="nucleotide sequence ID" value="XM_022435444.1"/>
</dbReference>
<reference evidence="7" key="1">
    <citation type="submission" date="2025-08" db="UniProtKB">
        <authorList>
            <consortium name="RefSeq"/>
        </authorList>
    </citation>
    <scope>IDENTIFICATION</scope>
    <source>
        <tissue evidence="7">Whole sample</tissue>
    </source>
</reference>
<dbReference type="Proteomes" id="UP000694844">
    <property type="component" value="Chromosome 7"/>
</dbReference>
<keyword evidence="6" id="KW-1185">Reference proteome</keyword>
<dbReference type="Gene3D" id="2.60.120.200">
    <property type="match status" value="1"/>
</dbReference>
<dbReference type="SMART" id="SM00137">
    <property type="entry name" value="MAM"/>
    <property type="match status" value="1"/>
</dbReference>
<dbReference type="PROSITE" id="PS50041">
    <property type="entry name" value="C_TYPE_LECTIN_2"/>
    <property type="match status" value="1"/>
</dbReference>
<dbReference type="PROSITE" id="PS50060">
    <property type="entry name" value="MAM_2"/>
    <property type="match status" value="1"/>
</dbReference>
<name>A0A8B8AI06_CRAVI</name>
<dbReference type="SMART" id="SM00034">
    <property type="entry name" value="CLECT"/>
    <property type="match status" value="1"/>
</dbReference>
<organism evidence="6 7">
    <name type="scientific">Crassostrea virginica</name>
    <name type="common">Eastern oyster</name>
    <dbReference type="NCBI Taxonomy" id="6565"/>
    <lineage>
        <taxon>Eukaryota</taxon>
        <taxon>Metazoa</taxon>
        <taxon>Spiralia</taxon>
        <taxon>Lophotrochozoa</taxon>
        <taxon>Mollusca</taxon>
        <taxon>Bivalvia</taxon>
        <taxon>Autobranchia</taxon>
        <taxon>Pteriomorphia</taxon>
        <taxon>Ostreida</taxon>
        <taxon>Ostreoidea</taxon>
        <taxon>Ostreidae</taxon>
        <taxon>Crassostrea</taxon>
    </lineage>
</organism>
<proteinExistence type="predicted"/>
<dbReference type="SUPFAM" id="SSF56436">
    <property type="entry name" value="C-type lectin-like"/>
    <property type="match status" value="1"/>
</dbReference>
<evidence type="ECO:0000313" key="7">
    <source>
        <dbReference type="RefSeq" id="XP_022291152.1"/>
    </source>
</evidence>
<feature type="signal peptide" evidence="3">
    <location>
        <begin position="1"/>
        <end position="23"/>
    </location>
</feature>
<dbReference type="CDD" id="cd00037">
    <property type="entry name" value="CLECT"/>
    <property type="match status" value="1"/>
</dbReference>
<dbReference type="InterPro" id="IPR013320">
    <property type="entry name" value="ConA-like_dom_sf"/>
</dbReference>
<dbReference type="Gene3D" id="3.10.100.10">
    <property type="entry name" value="Mannose-Binding Protein A, subunit A"/>
    <property type="match status" value="1"/>
</dbReference>
<evidence type="ECO:0000259" key="5">
    <source>
        <dbReference type="PROSITE" id="PS50060"/>
    </source>
</evidence>
<dbReference type="SUPFAM" id="SSF49899">
    <property type="entry name" value="Concanavalin A-like lectins/glucanases"/>
    <property type="match status" value="1"/>
</dbReference>
<feature type="domain" description="MAM" evidence="5">
    <location>
        <begin position="89"/>
        <end position="236"/>
    </location>
</feature>
<sequence>MRCITFIACVAFVLSGLLNSSEEAVVASIEKSCTAMHTFQKTFDALKSKVTDLQNQMDLLKSDLDTSIEQTCGPLGSVGSVNTHLFQLTYCNFENNEDDEKCAFTPKYFKISQGVPDHTFGTKLGHAYYDPQYTYKSTLTSVVFQPADHYCIRFYVYVNGATPTGHISLYLQVGEHPGYPFHAVSSSNFPVQKWSLVEASPDQEYLQHPFRIIIENYIRTYVYIDDIMIYNAPCNTDGIRSPVCPFGGFTRRVGTEASCYTFHPEPLNYTHAIEACKQVWPDASLVQIETEGEQGFIAYQINNSQAMTYAADFGIWIGGNDIDTEHSFVWIGSSAPVPFNYTKWHPGQPNNMNGDQDCVMLQYRTANGDYEWGDVGCEEKHSFICEMTYDTSHAPSHQYPNTVIG</sequence>
<dbReference type="InterPro" id="IPR000998">
    <property type="entry name" value="MAM_dom"/>
</dbReference>